<feature type="compositionally biased region" description="Polar residues" evidence="1">
    <location>
        <begin position="278"/>
        <end position="305"/>
    </location>
</feature>
<dbReference type="Proteomes" id="UP000001064">
    <property type="component" value="Unassembled WGS sequence"/>
</dbReference>
<feature type="compositionally biased region" description="Basic and acidic residues" evidence="1">
    <location>
        <begin position="331"/>
        <end position="345"/>
    </location>
</feature>
<organism evidence="3 4">
    <name type="scientific">Dictyostelium purpureum</name>
    <name type="common">Slime mold</name>
    <dbReference type="NCBI Taxonomy" id="5786"/>
    <lineage>
        <taxon>Eukaryota</taxon>
        <taxon>Amoebozoa</taxon>
        <taxon>Evosea</taxon>
        <taxon>Eumycetozoa</taxon>
        <taxon>Dictyostelia</taxon>
        <taxon>Dictyosteliales</taxon>
        <taxon>Dictyosteliaceae</taxon>
        <taxon>Dictyostelium</taxon>
    </lineage>
</organism>
<feature type="region of interest" description="Disordered" evidence="1">
    <location>
        <begin position="195"/>
        <end position="494"/>
    </location>
</feature>
<protein>
    <recommendedName>
        <fullName evidence="2">C2 NT-type domain-containing protein</fullName>
    </recommendedName>
</protein>
<feature type="compositionally biased region" description="Basic and acidic residues" evidence="1">
    <location>
        <begin position="401"/>
        <end position="415"/>
    </location>
</feature>
<dbReference type="RefSeq" id="XP_003290341.1">
    <property type="nucleotide sequence ID" value="XM_003290293.1"/>
</dbReference>
<dbReference type="STRING" id="5786.F0ZSE6"/>
<feature type="compositionally biased region" description="Basic and acidic residues" evidence="1">
    <location>
        <begin position="212"/>
        <end position="221"/>
    </location>
</feature>
<dbReference type="InterPro" id="IPR019448">
    <property type="entry name" value="NT-C2"/>
</dbReference>
<name>F0ZSE6_DICPU</name>
<keyword evidence="4" id="KW-1185">Reference proteome</keyword>
<feature type="compositionally biased region" description="Basic residues" evidence="1">
    <location>
        <begin position="458"/>
        <end position="468"/>
    </location>
</feature>
<sequence length="737" mass="83565">MPLKLFNKKGGGNQHTVKLKIDLISNVSYAFDKGTEFEIEWKRGAHRGVLPNVYMLNDGDIKPQTQFLIPCQLIKQKSDSGDSEFASKSLIINLRKVEGKKKGSTKISTLQIDLSHMANKPDPEKEKQYSSTMKGVIDQDFKPYIEFTASVYKGHLTPDDFEDSKVFLNNEIPHEDNSVTHSLYSDRRGSISSVSSEVSEYSNIQETTSEINHIEKNPTPKEDEDNSDPFDFSFNSSQPAEFSRKSLRNSVTLEESDPLQSPHETPIFSSDEDRKKNSPTLQTPQSPNVISPTYSSRSESFNNLDNPEVSPSIPQTPSKSKKFSLFKSKKGKNESPDSNQRKGKPENQSISKLKETSGFDDLSSGSGSDTESVGSNGKEKSGRIWKRRHSTPNVGFFSIKSFKEKEKLKEKEKEFANTPSTDFGNLTINETDENNFINENNDLNKNSSLGKDHDVSKKEKKSKSHKKKGSVDSNSSSSPPGKDKSRKNSKEKNLLGKISSTLSSNSAINSSDSKDALQSSLVSRNLDEKIKFIVDDMIVNKRPEYVGNVPLSGIIIYKCLFEWKELSPHNNKCLTHVIETFDSMTQKKNMGKEKSFYWLSSLYTLGFLLEKSYEKGKGTEKSPSFTLSNNSETQNLKLFINLSHQYQKAFWSLYWDNIKIELDKVMGRVVEQIKAKEYEQSPIYMNFLLSMLDFFEKRLPFQSLWPNLFKQIFFYTNGYLVNKYLTDNSISNTNNAI</sequence>
<gene>
    <name evidence="3" type="ORF">DICPUDRAFT_154840</name>
</gene>
<proteinExistence type="predicted"/>
<dbReference type="PROSITE" id="PS51840">
    <property type="entry name" value="C2_NT"/>
    <property type="match status" value="1"/>
</dbReference>
<dbReference type="VEuPathDB" id="AmoebaDB:DICPUDRAFT_154840"/>
<dbReference type="OrthoDB" id="20172at2759"/>
<feature type="compositionally biased region" description="Polar residues" evidence="1">
    <location>
        <begin position="417"/>
        <end position="426"/>
    </location>
</feature>
<dbReference type="OMA" id="KPYIEFT"/>
<feature type="compositionally biased region" description="Low complexity" evidence="1">
    <location>
        <begin position="471"/>
        <end position="480"/>
    </location>
</feature>
<dbReference type="FunCoup" id="F0ZSE6">
    <property type="interactions" value="532"/>
</dbReference>
<evidence type="ECO:0000256" key="1">
    <source>
        <dbReference type="SAM" id="MobiDB-lite"/>
    </source>
</evidence>
<feature type="compositionally biased region" description="Basic residues" evidence="1">
    <location>
        <begin position="319"/>
        <end position="330"/>
    </location>
</feature>
<feature type="compositionally biased region" description="Low complexity" evidence="1">
    <location>
        <begin position="359"/>
        <end position="375"/>
    </location>
</feature>
<dbReference type="GeneID" id="10504697"/>
<evidence type="ECO:0000313" key="4">
    <source>
        <dbReference type="Proteomes" id="UP000001064"/>
    </source>
</evidence>
<dbReference type="EMBL" id="GL871156">
    <property type="protein sequence ID" value="EGC33146.1"/>
    <property type="molecule type" value="Genomic_DNA"/>
</dbReference>
<evidence type="ECO:0000313" key="3">
    <source>
        <dbReference type="EMBL" id="EGC33146.1"/>
    </source>
</evidence>
<feature type="compositionally biased region" description="Low complexity" evidence="1">
    <location>
        <begin position="434"/>
        <end position="446"/>
    </location>
</feature>
<feature type="compositionally biased region" description="Basic and acidic residues" evidence="1">
    <location>
        <begin position="481"/>
        <end position="494"/>
    </location>
</feature>
<reference evidence="4" key="1">
    <citation type="journal article" date="2011" name="Genome Biol.">
        <title>Comparative genomics of the social amoebae Dictyostelium discoideum and Dictyostelium purpureum.</title>
        <authorList>
            <consortium name="US DOE Joint Genome Institute (JGI-PGF)"/>
            <person name="Sucgang R."/>
            <person name="Kuo A."/>
            <person name="Tian X."/>
            <person name="Salerno W."/>
            <person name="Parikh A."/>
            <person name="Feasley C.L."/>
            <person name="Dalin E."/>
            <person name="Tu H."/>
            <person name="Huang E."/>
            <person name="Barry K."/>
            <person name="Lindquist E."/>
            <person name="Shapiro H."/>
            <person name="Bruce D."/>
            <person name="Schmutz J."/>
            <person name="Salamov A."/>
            <person name="Fey P."/>
            <person name="Gaudet P."/>
            <person name="Anjard C."/>
            <person name="Babu M.M."/>
            <person name="Basu S."/>
            <person name="Bushmanova Y."/>
            <person name="van der Wel H."/>
            <person name="Katoh-Kurasawa M."/>
            <person name="Dinh C."/>
            <person name="Coutinho P.M."/>
            <person name="Saito T."/>
            <person name="Elias M."/>
            <person name="Schaap P."/>
            <person name="Kay R.R."/>
            <person name="Henrissat B."/>
            <person name="Eichinger L."/>
            <person name="Rivero F."/>
            <person name="Putnam N.H."/>
            <person name="West C.M."/>
            <person name="Loomis W.F."/>
            <person name="Chisholm R.L."/>
            <person name="Shaulsky G."/>
            <person name="Strassmann J.E."/>
            <person name="Queller D.C."/>
            <person name="Kuspa A."/>
            <person name="Grigoriev I.V."/>
        </authorList>
    </citation>
    <scope>NUCLEOTIDE SEQUENCE [LARGE SCALE GENOMIC DNA]</scope>
    <source>
        <strain evidence="4">QSDP1</strain>
    </source>
</reference>
<evidence type="ECO:0000259" key="2">
    <source>
        <dbReference type="PROSITE" id="PS51840"/>
    </source>
</evidence>
<dbReference type="InParanoid" id="F0ZSE6"/>
<dbReference type="KEGG" id="dpp:DICPUDRAFT_154840"/>
<dbReference type="eggNOG" id="ENOG502RG7R">
    <property type="taxonomic scope" value="Eukaryota"/>
</dbReference>
<feature type="compositionally biased region" description="Polar residues" evidence="1">
    <location>
        <begin position="248"/>
        <end position="263"/>
    </location>
</feature>
<dbReference type="AlphaFoldDB" id="F0ZSE6"/>
<accession>F0ZSE6</accession>
<feature type="domain" description="C2 NT-type" evidence="2">
    <location>
        <begin position="5"/>
        <end position="153"/>
    </location>
</feature>